<name>B0VIE6_CLOAI</name>
<evidence type="ECO:0000313" key="1">
    <source>
        <dbReference type="EMBL" id="CAO79935.1"/>
    </source>
</evidence>
<dbReference type="HOGENOM" id="CLU_3249273_0_0_0"/>
<dbReference type="EMBL" id="CU466930">
    <property type="protein sequence ID" value="CAO79935.1"/>
    <property type="molecule type" value="Genomic_DNA"/>
</dbReference>
<dbReference type="AlphaFoldDB" id="B0VIE6"/>
<dbReference type="KEGG" id="caci:CLOAM0017"/>
<gene>
    <name evidence="1" type="ordered locus">CLOAM0017</name>
</gene>
<sequence>MNCRIPLRKKKRTKKILNWTIPVPPPQDLATLILKDIIKEEK</sequence>
<proteinExistence type="predicted"/>
<protein>
    <submittedName>
        <fullName evidence="1">Uncharacterized protein</fullName>
    </submittedName>
</protein>
<reference evidence="1 2" key="1">
    <citation type="journal article" date="2008" name="J. Bacteriol.">
        <title>'Candidatus Cloacamonas acidaminovorans': genome sequence reconstruction provides a first glimpse of a new bacterial division.</title>
        <authorList>
            <person name="Pelletier E."/>
            <person name="Kreimeyer A."/>
            <person name="Bocs S."/>
            <person name="Rouy Z."/>
            <person name="Gyapay G."/>
            <person name="Chouari R."/>
            <person name="Riviere D."/>
            <person name="Ganesan A."/>
            <person name="Daegelen P."/>
            <person name="Sghir A."/>
            <person name="Cohen G.N."/>
            <person name="Medigue C."/>
            <person name="Weissenbach J."/>
            <person name="Le Paslier D."/>
        </authorList>
    </citation>
    <scope>NUCLEOTIDE SEQUENCE [LARGE SCALE GENOMIC DNA]</scope>
    <source>
        <strain evidence="2">Evry</strain>
    </source>
</reference>
<dbReference type="Proteomes" id="UP000002019">
    <property type="component" value="Chromosome"/>
</dbReference>
<organism evidence="1 2">
    <name type="scientific">Cloacimonas acidaminovorans (strain Evry)</name>
    <dbReference type="NCBI Taxonomy" id="459349"/>
    <lineage>
        <taxon>Bacteria</taxon>
        <taxon>Pseudomonadati</taxon>
        <taxon>Candidatus Cloacimonadota</taxon>
        <taxon>Candidatus Cloacimonadia</taxon>
        <taxon>Candidatus Cloacimonadales</taxon>
        <taxon>Candidatus Cloacimonadaceae</taxon>
        <taxon>Candidatus Cloacimonas</taxon>
    </lineage>
</organism>
<accession>B0VIE6</accession>
<evidence type="ECO:0000313" key="2">
    <source>
        <dbReference type="Proteomes" id="UP000002019"/>
    </source>
</evidence>
<keyword evidence="2" id="KW-1185">Reference proteome</keyword>